<protein>
    <submittedName>
        <fullName evidence="1">Uncharacterized protein</fullName>
    </submittedName>
</protein>
<keyword evidence="2" id="KW-1185">Reference proteome</keyword>
<dbReference type="eggNOG" id="ENOG502ZWW1">
    <property type="taxonomic scope" value="Bacteria"/>
</dbReference>
<organism evidence="1 2">
    <name type="scientific">Phormidium nigroviride PCC 7112</name>
    <dbReference type="NCBI Taxonomy" id="179408"/>
    <lineage>
        <taxon>Bacteria</taxon>
        <taxon>Bacillati</taxon>
        <taxon>Cyanobacteriota</taxon>
        <taxon>Cyanophyceae</taxon>
        <taxon>Oscillatoriophycideae</taxon>
        <taxon>Oscillatoriales</taxon>
        <taxon>Oscillatoriaceae</taxon>
        <taxon>Phormidium</taxon>
    </lineage>
</organism>
<sequence length="239" mass="26658">MSENSEIAVPITLTPEEQAVWDAKAKVRVLLNLWDLSGGKMKVKKGDLTKRIVRTNETSQRYVEVLGELQATGAIEYSLVNRVTLVELTAKGKEVLAQGLKSRDSLFEFDGSQIGTRLGNSLLKWIRHQDGAASVAVEKGKADAGAIASYEDFKSQALALFEKLDKGYNYMGLVPIWHLRRELGEQVSRENFKDLIMQMQADRLFYLQSGEARGATDEQKQDSISDDIRGLLFFASKPS</sequence>
<dbReference type="HOGENOM" id="CLU_1243199_0_0_3"/>
<evidence type="ECO:0000313" key="2">
    <source>
        <dbReference type="Proteomes" id="UP000010478"/>
    </source>
</evidence>
<dbReference type="STRING" id="179408.Osc7112_1389"/>
<accession>K9VF86</accession>
<dbReference type="KEGG" id="oni:Osc7112_1389"/>
<evidence type="ECO:0000313" key="1">
    <source>
        <dbReference type="EMBL" id="AFZ05920.1"/>
    </source>
</evidence>
<dbReference type="PATRIC" id="fig|179408.3.peg.1680"/>
<dbReference type="OrthoDB" id="529608at2"/>
<dbReference type="EMBL" id="CP003614">
    <property type="protein sequence ID" value="AFZ05920.1"/>
    <property type="molecule type" value="Genomic_DNA"/>
</dbReference>
<dbReference type="Proteomes" id="UP000010478">
    <property type="component" value="Chromosome"/>
</dbReference>
<proteinExistence type="predicted"/>
<dbReference type="AlphaFoldDB" id="K9VF86"/>
<dbReference type="RefSeq" id="WP_015175242.1">
    <property type="nucleotide sequence ID" value="NC_019729.1"/>
</dbReference>
<gene>
    <name evidence="1" type="ORF">Osc7112_1389</name>
</gene>
<name>K9VF86_9CYAN</name>
<reference evidence="1 2" key="1">
    <citation type="submission" date="2012-05" db="EMBL/GenBank/DDBJ databases">
        <title>Finished chromosome of genome of Oscillatoria sp. PCC 7112.</title>
        <authorList>
            <consortium name="US DOE Joint Genome Institute"/>
            <person name="Gugger M."/>
            <person name="Coursin T."/>
            <person name="Rippka R."/>
            <person name="Tandeau De Marsac N."/>
            <person name="Huntemann M."/>
            <person name="Wei C.-L."/>
            <person name="Han J."/>
            <person name="Detter J.C."/>
            <person name="Han C."/>
            <person name="Tapia R."/>
            <person name="Davenport K."/>
            <person name="Daligault H."/>
            <person name="Erkkila T."/>
            <person name="Gu W."/>
            <person name="Munk A.C.C."/>
            <person name="Teshima H."/>
            <person name="Xu Y."/>
            <person name="Chain P."/>
            <person name="Chen A."/>
            <person name="Krypides N."/>
            <person name="Mavromatis K."/>
            <person name="Markowitz V."/>
            <person name="Szeto E."/>
            <person name="Ivanova N."/>
            <person name="Mikhailova N."/>
            <person name="Ovchinnikova G."/>
            <person name="Pagani I."/>
            <person name="Pati A."/>
            <person name="Goodwin L."/>
            <person name="Peters L."/>
            <person name="Pitluck S."/>
            <person name="Woyke T."/>
            <person name="Kerfeld C."/>
        </authorList>
    </citation>
    <scope>NUCLEOTIDE SEQUENCE [LARGE SCALE GENOMIC DNA]</scope>
    <source>
        <strain evidence="1 2">PCC 7112</strain>
    </source>
</reference>